<evidence type="ECO:0000256" key="5">
    <source>
        <dbReference type="ARBA" id="ARBA00023136"/>
    </source>
</evidence>
<sequence>MLIGMLGLVISTLAFAAADSYALLVAARIAQGVAGGASWTIGLGMLADVFPTNRLGVVMGTVMTSHTVGFAIGPAAGGFLYEYGGFSAPFTFCVGFAVVNFLAILWIAEPLHIKRHKEKTSVRVSRAQEEIEADSPTETSPLLKPHAPKLTITSLVKNWRILSCILCTIVSSSVFSGVEPSLPIHLQKNYDASASTVGVIFVAMVVPAFCAPLIGHLSDNVNR</sequence>
<dbReference type="InterPro" id="IPR011701">
    <property type="entry name" value="MFS"/>
</dbReference>
<organism evidence="9 10">
    <name type="scientific">Apophysomyces ossiformis</name>
    <dbReference type="NCBI Taxonomy" id="679940"/>
    <lineage>
        <taxon>Eukaryota</taxon>
        <taxon>Fungi</taxon>
        <taxon>Fungi incertae sedis</taxon>
        <taxon>Mucoromycota</taxon>
        <taxon>Mucoromycotina</taxon>
        <taxon>Mucoromycetes</taxon>
        <taxon>Mucorales</taxon>
        <taxon>Mucorineae</taxon>
        <taxon>Mucoraceae</taxon>
        <taxon>Apophysomyces</taxon>
    </lineage>
</organism>
<evidence type="ECO:0000259" key="8">
    <source>
        <dbReference type="PROSITE" id="PS50850"/>
    </source>
</evidence>
<reference evidence="9" key="1">
    <citation type="submission" date="2020-01" db="EMBL/GenBank/DDBJ databases">
        <title>Genome Sequencing of Three Apophysomyces-Like Fungal Strains Confirms a Novel Fungal Genus in the Mucoromycota with divergent Burkholderia-like Endosymbiotic Bacteria.</title>
        <authorList>
            <person name="Stajich J.E."/>
            <person name="Macias A.M."/>
            <person name="Carter-House D."/>
            <person name="Lovett B."/>
            <person name="Kasson L.R."/>
            <person name="Berry K."/>
            <person name="Grigoriev I."/>
            <person name="Chang Y."/>
            <person name="Spatafora J."/>
            <person name="Kasson M.T."/>
        </authorList>
    </citation>
    <scope>NUCLEOTIDE SEQUENCE</scope>
    <source>
        <strain evidence="9">NRRL A-21654</strain>
    </source>
</reference>
<keyword evidence="4 6" id="KW-1133">Transmembrane helix</keyword>
<feature type="transmembrane region" description="Helical" evidence="6">
    <location>
        <begin position="86"/>
        <end position="108"/>
    </location>
</feature>
<evidence type="ECO:0000256" key="2">
    <source>
        <dbReference type="ARBA" id="ARBA00022448"/>
    </source>
</evidence>
<dbReference type="GO" id="GO:0016020">
    <property type="term" value="C:membrane"/>
    <property type="evidence" value="ECO:0007669"/>
    <property type="project" value="UniProtKB-SubCell"/>
</dbReference>
<dbReference type="CDD" id="cd17325">
    <property type="entry name" value="MFS_MdtG_SLC18_like"/>
    <property type="match status" value="1"/>
</dbReference>
<dbReference type="PROSITE" id="PS50850">
    <property type="entry name" value="MFS"/>
    <property type="match status" value="1"/>
</dbReference>
<feature type="signal peptide" evidence="7">
    <location>
        <begin position="1"/>
        <end position="16"/>
    </location>
</feature>
<dbReference type="SUPFAM" id="SSF103473">
    <property type="entry name" value="MFS general substrate transporter"/>
    <property type="match status" value="1"/>
</dbReference>
<evidence type="ECO:0000313" key="9">
    <source>
        <dbReference type="EMBL" id="KAF7722170.1"/>
    </source>
</evidence>
<comment type="caution">
    <text evidence="9">The sequence shown here is derived from an EMBL/GenBank/DDBJ whole genome shotgun (WGS) entry which is preliminary data.</text>
</comment>
<accession>A0A8H7EL14</accession>
<dbReference type="Proteomes" id="UP000605846">
    <property type="component" value="Unassembled WGS sequence"/>
</dbReference>
<keyword evidence="10" id="KW-1185">Reference proteome</keyword>
<evidence type="ECO:0000256" key="4">
    <source>
        <dbReference type="ARBA" id="ARBA00022989"/>
    </source>
</evidence>
<dbReference type="OrthoDB" id="5086884at2759"/>
<comment type="subcellular location">
    <subcellularLocation>
        <location evidence="1">Membrane</location>
        <topology evidence="1">Multi-pass membrane protein</topology>
    </subcellularLocation>
</comment>
<dbReference type="InterPro" id="IPR036259">
    <property type="entry name" value="MFS_trans_sf"/>
</dbReference>
<evidence type="ECO:0000256" key="3">
    <source>
        <dbReference type="ARBA" id="ARBA00022692"/>
    </source>
</evidence>
<dbReference type="PANTHER" id="PTHR23506:SF23">
    <property type="entry name" value="GH10249P"/>
    <property type="match status" value="1"/>
</dbReference>
<dbReference type="AlphaFoldDB" id="A0A8H7EL14"/>
<protein>
    <recommendedName>
        <fullName evidence="8">Major facilitator superfamily (MFS) profile domain-containing protein</fullName>
    </recommendedName>
</protein>
<dbReference type="Gene3D" id="1.20.1250.20">
    <property type="entry name" value="MFS general substrate transporter like domains"/>
    <property type="match status" value="1"/>
</dbReference>
<gene>
    <name evidence="9" type="ORF">EC973_003648</name>
</gene>
<dbReference type="PANTHER" id="PTHR23506">
    <property type="entry name" value="GH10249P"/>
    <property type="match status" value="1"/>
</dbReference>
<feature type="transmembrane region" description="Helical" evidence="6">
    <location>
        <begin position="159"/>
        <end position="178"/>
    </location>
</feature>
<feature type="chain" id="PRO_5034840760" description="Major facilitator superfamily (MFS) profile domain-containing protein" evidence="7">
    <location>
        <begin position="17"/>
        <end position="223"/>
    </location>
</feature>
<dbReference type="EMBL" id="JABAYA010000210">
    <property type="protein sequence ID" value="KAF7722170.1"/>
    <property type="molecule type" value="Genomic_DNA"/>
</dbReference>
<keyword evidence="5 6" id="KW-0472">Membrane</keyword>
<feature type="domain" description="Major facilitator superfamily (MFS) profile" evidence="8">
    <location>
        <begin position="1"/>
        <end position="223"/>
    </location>
</feature>
<keyword evidence="2" id="KW-0813">Transport</keyword>
<dbReference type="Pfam" id="PF07690">
    <property type="entry name" value="MFS_1"/>
    <property type="match status" value="1"/>
</dbReference>
<proteinExistence type="predicted"/>
<name>A0A8H7EL14_9FUNG</name>
<evidence type="ECO:0000256" key="6">
    <source>
        <dbReference type="SAM" id="Phobius"/>
    </source>
</evidence>
<feature type="transmembrane region" description="Helical" evidence="6">
    <location>
        <begin position="198"/>
        <end position="217"/>
    </location>
</feature>
<keyword evidence="7" id="KW-0732">Signal</keyword>
<dbReference type="GO" id="GO:0022857">
    <property type="term" value="F:transmembrane transporter activity"/>
    <property type="evidence" value="ECO:0007669"/>
    <property type="project" value="InterPro"/>
</dbReference>
<feature type="transmembrane region" description="Helical" evidence="6">
    <location>
        <begin position="28"/>
        <end position="50"/>
    </location>
</feature>
<dbReference type="InterPro" id="IPR020846">
    <property type="entry name" value="MFS_dom"/>
</dbReference>
<keyword evidence="3 6" id="KW-0812">Transmembrane</keyword>
<evidence type="ECO:0000313" key="10">
    <source>
        <dbReference type="Proteomes" id="UP000605846"/>
    </source>
</evidence>
<evidence type="ECO:0000256" key="7">
    <source>
        <dbReference type="SAM" id="SignalP"/>
    </source>
</evidence>
<dbReference type="InterPro" id="IPR050930">
    <property type="entry name" value="MFS_Vesicular_Transporter"/>
</dbReference>
<evidence type="ECO:0000256" key="1">
    <source>
        <dbReference type="ARBA" id="ARBA00004141"/>
    </source>
</evidence>
<feature type="transmembrane region" description="Helical" evidence="6">
    <location>
        <begin position="57"/>
        <end position="80"/>
    </location>
</feature>